<gene>
    <name evidence="1" type="ORF">ANSO36C_28390</name>
</gene>
<name>A0ABN6Q162_NOSCO</name>
<evidence type="ECO:0000313" key="1">
    <source>
        <dbReference type="EMBL" id="BDI17037.1"/>
    </source>
</evidence>
<proteinExistence type="predicted"/>
<dbReference type="Proteomes" id="UP001055453">
    <property type="component" value="Chromosome"/>
</dbReference>
<keyword evidence="2" id="KW-1185">Reference proteome</keyword>
<sequence length="50" mass="5745">MYVSIVKPGTAVAADWHYRIFSVPAILSLWKFCRAINLSRYVGNRSPIIY</sequence>
<protein>
    <submittedName>
        <fullName evidence="1">Uncharacterized protein</fullName>
    </submittedName>
</protein>
<organism evidence="1 2">
    <name type="scientific">Nostoc cf. commune SO-36</name>
    <dbReference type="NCBI Taxonomy" id="449208"/>
    <lineage>
        <taxon>Bacteria</taxon>
        <taxon>Bacillati</taxon>
        <taxon>Cyanobacteriota</taxon>
        <taxon>Cyanophyceae</taxon>
        <taxon>Nostocales</taxon>
        <taxon>Nostocaceae</taxon>
        <taxon>Nostoc</taxon>
    </lineage>
</organism>
<dbReference type="EMBL" id="AP025732">
    <property type="protein sequence ID" value="BDI17037.1"/>
    <property type="molecule type" value="Genomic_DNA"/>
</dbReference>
<evidence type="ECO:0000313" key="2">
    <source>
        <dbReference type="Proteomes" id="UP001055453"/>
    </source>
</evidence>
<accession>A0ABN6Q162</accession>
<reference evidence="1" key="1">
    <citation type="submission" date="2022-04" db="EMBL/GenBank/DDBJ databases">
        <title>Complete genome sequence of a cyanobacterium, Nostoc sp. SO-36, isolated in Antarctica.</title>
        <authorList>
            <person name="Kanesaki Y."/>
            <person name="Effendi D."/>
            <person name="Sakamoto T."/>
            <person name="Ohtani S."/>
            <person name="Awai K."/>
        </authorList>
    </citation>
    <scope>NUCLEOTIDE SEQUENCE</scope>
    <source>
        <strain evidence="1">SO-36</strain>
    </source>
</reference>